<reference evidence="3" key="2">
    <citation type="submission" date="2020-05" db="UniProtKB">
        <authorList>
            <consortium name="EnsemblMetazoa"/>
        </authorList>
    </citation>
    <scope>IDENTIFICATION</scope>
</reference>
<accession>A0A084W3V3</accession>
<evidence type="ECO:0000313" key="4">
    <source>
        <dbReference type="Proteomes" id="UP000030765"/>
    </source>
</evidence>
<protein>
    <submittedName>
        <fullName evidence="2 3">Uncharacterized protein</fullName>
    </submittedName>
</protein>
<dbReference type="VEuPathDB" id="VectorBase:ASIC012808"/>
<evidence type="ECO:0000256" key="1">
    <source>
        <dbReference type="SAM" id="MobiDB-lite"/>
    </source>
</evidence>
<name>A0A084W3V3_ANOSI</name>
<keyword evidence="4" id="KW-1185">Reference proteome</keyword>
<reference evidence="2 4" key="1">
    <citation type="journal article" date="2014" name="BMC Genomics">
        <title>Genome sequence of Anopheles sinensis provides insight into genetics basis of mosquito competence for malaria parasites.</title>
        <authorList>
            <person name="Zhou D."/>
            <person name="Zhang D."/>
            <person name="Ding G."/>
            <person name="Shi L."/>
            <person name="Hou Q."/>
            <person name="Ye Y."/>
            <person name="Xu Y."/>
            <person name="Zhou H."/>
            <person name="Xiong C."/>
            <person name="Li S."/>
            <person name="Yu J."/>
            <person name="Hong S."/>
            <person name="Yu X."/>
            <person name="Zou P."/>
            <person name="Chen C."/>
            <person name="Chang X."/>
            <person name="Wang W."/>
            <person name="Lv Y."/>
            <person name="Sun Y."/>
            <person name="Ma L."/>
            <person name="Shen B."/>
            <person name="Zhu C."/>
        </authorList>
    </citation>
    <scope>NUCLEOTIDE SEQUENCE [LARGE SCALE GENOMIC DNA]</scope>
</reference>
<evidence type="ECO:0000313" key="3">
    <source>
        <dbReference type="EnsemblMetazoa" id="ASIC012808-PA"/>
    </source>
</evidence>
<feature type="region of interest" description="Disordered" evidence="1">
    <location>
        <begin position="54"/>
        <end position="75"/>
    </location>
</feature>
<dbReference type="EnsemblMetazoa" id="ASIC012808-RA">
    <property type="protein sequence ID" value="ASIC012808-PA"/>
    <property type="gene ID" value="ASIC012808"/>
</dbReference>
<dbReference type="EMBL" id="KE525295">
    <property type="protein sequence ID" value="KFB44897.1"/>
    <property type="molecule type" value="Genomic_DNA"/>
</dbReference>
<feature type="compositionally biased region" description="Basic residues" evidence="1">
    <location>
        <begin position="65"/>
        <end position="75"/>
    </location>
</feature>
<sequence length="75" mass="8243">MADSVSGASSTRHRRHFAIRTKFCCSKRKAMAGPQHDWLTGWLAGRLVPTACNHRRLPSPPPHGVAKRTPRTAVG</sequence>
<evidence type="ECO:0000313" key="2">
    <source>
        <dbReference type="EMBL" id="KFB44897.1"/>
    </source>
</evidence>
<proteinExistence type="predicted"/>
<dbReference type="EMBL" id="ATLV01020155">
    <property type="status" value="NOT_ANNOTATED_CDS"/>
    <property type="molecule type" value="Genomic_DNA"/>
</dbReference>
<gene>
    <name evidence="2" type="ORF">ZHAS_00012808</name>
</gene>
<organism evidence="2">
    <name type="scientific">Anopheles sinensis</name>
    <name type="common">Mosquito</name>
    <dbReference type="NCBI Taxonomy" id="74873"/>
    <lineage>
        <taxon>Eukaryota</taxon>
        <taxon>Metazoa</taxon>
        <taxon>Ecdysozoa</taxon>
        <taxon>Arthropoda</taxon>
        <taxon>Hexapoda</taxon>
        <taxon>Insecta</taxon>
        <taxon>Pterygota</taxon>
        <taxon>Neoptera</taxon>
        <taxon>Endopterygota</taxon>
        <taxon>Diptera</taxon>
        <taxon>Nematocera</taxon>
        <taxon>Culicoidea</taxon>
        <taxon>Culicidae</taxon>
        <taxon>Anophelinae</taxon>
        <taxon>Anopheles</taxon>
    </lineage>
</organism>
<dbReference type="Proteomes" id="UP000030765">
    <property type="component" value="Unassembled WGS sequence"/>
</dbReference>
<dbReference type="AlphaFoldDB" id="A0A084W3V3"/>